<evidence type="ECO:0000256" key="1">
    <source>
        <dbReference type="SAM" id="SignalP"/>
    </source>
</evidence>
<dbReference type="Proteomes" id="UP000887320">
    <property type="component" value="Unassembled WGS sequence"/>
</dbReference>
<organism evidence="2 3">
    <name type="scientific">Acinetobacter guillouiae</name>
    <name type="common">Acinetobacter genomosp. 11</name>
    <dbReference type="NCBI Taxonomy" id="106649"/>
    <lineage>
        <taxon>Bacteria</taxon>
        <taxon>Pseudomonadati</taxon>
        <taxon>Pseudomonadota</taxon>
        <taxon>Gammaproteobacteria</taxon>
        <taxon>Moraxellales</taxon>
        <taxon>Moraxellaceae</taxon>
        <taxon>Acinetobacter</taxon>
    </lineage>
</organism>
<dbReference type="EMBL" id="JAHWXT010000014">
    <property type="protein sequence ID" value="MCF0267105.1"/>
    <property type="molecule type" value="Genomic_DNA"/>
</dbReference>
<dbReference type="RefSeq" id="WP_234624369.1">
    <property type="nucleotide sequence ID" value="NZ_JAHWXT010000014.1"/>
</dbReference>
<evidence type="ECO:0000313" key="3">
    <source>
        <dbReference type="Proteomes" id="UP000887320"/>
    </source>
</evidence>
<feature type="signal peptide" evidence="1">
    <location>
        <begin position="1"/>
        <end position="29"/>
    </location>
</feature>
<name>A0A8X8GM78_ACIGI</name>
<evidence type="ECO:0008006" key="4">
    <source>
        <dbReference type="Google" id="ProtNLM"/>
    </source>
</evidence>
<keyword evidence="1" id="KW-0732">Signal</keyword>
<gene>
    <name evidence="2" type="ORF">KW868_21905</name>
</gene>
<reference evidence="2" key="1">
    <citation type="submission" date="2021-07" db="EMBL/GenBank/DDBJ databases">
        <authorList>
            <person name="Fernandez M."/>
            <person name="Pereira P."/>
            <person name="Torres Tejerizo G.A."/>
            <person name="Gonzalez P."/>
            <person name="Agostini E."/>
        </authorList>
    </citation>
    <scope>NUCLEOTIDE SEQUENCE</scope>
    <source>
        <strain evidence="2">SFC 500-1A</strain>
    </source>
</reference>
<feature type="chain" id="PRO_5036473041" description="DUF839 domain-containing protein" evidence="1">
    <location>
        <begin position="30"/>
        <end position="518"/>
    </location>
</feature>
<sequence>MTTLNYTVKFHKTVLVSLIGLCLSQSCFALEEMSDEKLSDTTGEGIALLPRDTYMVFQGAGVNQTQDTVLTNRNLDTGYIYYVPVGPLSSIVQDTNKDGVVNASDHSVGKADLYLYGLALSKNASNNANLRLDAGSTNGVANAAIKSWGTATNPWIFNVKTDLNVPDFGAGAGSVTYLNFEAPLYENLYSFAADKKTVTTSAFVNDVGGEDAYNLKLAFWADGFVRDQSKADKDPNQFNLGEGFSTTAMGRANRIRLQGIFNGFGLNGSKIQLFQTLGGATNTGGMSAFYNNTLGLAGVIRLNSGDGSKLLGTSTANSWTAPANLMSHVFRISTQECGVGNLNGCTTPSAQDILSTPAINGGTAPTFSDKEGIYIYNLNTNLVLGSLYQPLILGSDGTNFSIELARIPNKESIYKKIYTDYTGADTSYTGSTCNVYNCGTSSIAGYQGSSATHSSISIGTVYSMDAGKTLLADKSAGAVGVSFNQLNNATSSNAQNNLGSALIDGMLIQHMKITTKGL</sequence>
<protein>
    <recommendedName>
        <fullName evidence="4">DUF839 domain-containing protein</fullName>
    </recommendedName>
</protein>
<evidence type="ECO:0000313" key="2">
    <source>
        <dbReference type="EMBL" id="MCF0267105.1"/>
    </source>
</evidence>
<comment type="caution">
    <text evidence="2">The sequence shown here is derived from an EMBL/GenBank/DDBJ whole genome shotgun (WGS) entry which is preliminary data.</text>
</comment>
<dbReference type="AlphaFoldDB" id="A0A8X8GM78"/>
<proteinExistence type="predicted"/>
<accession>A0A8X8GM78</accession>